<accession>A0A4Z0LA73</accession>
<dbReference type="AlphaFoldDB" id="A0A4Z0LA73"/>
<dbReference type="Proteomes" id="UP000297407">
    <property type="component" value="Unassembled WGS sequence"/>
</dbReference>
<sequence>MKRGVKLRLEEYVPAGTFIKTSFLRDRVELATRFSEFTPAFEAEFQDQLQKVEQLEQTLKLTKEQKKVTVTLYEQADVLNSELNFLAFYFKRAGLDNAILSQVKRDLRVKNIEGACYKMSGLIQYVTENQAMLSSKGMAPDFTSTLITVKDSLAEKNALQNEIMNIKKQLYEDNSKEYKKLYECIATIIMAGKIMYNDTRKIDEYTVSKIISRMRLVKVEETDAVPA</sequence>
<gene>
    <name evidence="1" type="ORF">E4635_09035</name>
</gene>
<evidence type="ECO:0000313" key="2">
    <source>
        <dbReference type="Proteomes" id="UP000297407"/>
    </source>
</evidence>
<reference evidence="1 2" key="1">
    <citation type="submission" date="2019-04" db="EMBL/GenBank/DDBJ databases">
        <title>Flavobacterium sp. strain DS2-A Genome sequencing and assembly.</title>
        <authorList>
            <person name="Kim I."/>
        </authorList>
    </citation>
    <scope>NUCLEOTIDE SEQUENCE [LARGE SCALE GENOMIC DNA]</scope>
    <source>
        <strain evidence="1 2">DS2-A</strain>
    </source>
</reference>
<proteinExistence type="predicted"/>
<dbReference type="RefSeq" id="WP_135526309.1">
    <property type="nucleotide sequence ID" value="NZ_SRLH01000004.1"/>
</dbReference>
<evidence type="ECO:0000313" key="1">
    <source>
        <dbReference type="EMBL" id="TGD58139.1"/>
    </source>
</evidence>
<organism evidence="1 2">
    <name type="scientific">Flavobacterium humi</name>
    <dbReference type="NCBI Taxonomy" id="2562683"/>
    <lineage>
        <taxon>Bacteria</taxon>
        <taxon>Pseudomonadati</taxon>
        <taxon>Bacteroidota</taxon>
        <taxon>Flavobacteriia</taxon>
        <taxon>Flavobacteriales</taxon>
        <taxon>Flavobacteriaceae</taxon>
        <taxon>Flavobacterium</taxon>
    </lineage>
</organism>
<keyword evidence="2" id="KW-1185">Reference proteome</keyword>
<name>A0A4Z0LA73_9FLAO</name>
<dbReference type="EMBL" id="SRLH01000004">
    <property type="protein sequence ID" value="TGD58139.1"/>
    <property type="molecule type" value="Genomic_DNA"/>
</dbReference>
<protein>
    <submittedName>
        <fullName evidence="1">Uncharacterized protein</fullName>
    </submittedName>
</protein>
<comment type="caution">
    <text evidence="1">The sequence shown here is derived from an EMBL/GenBank/DDBJ whole genome shotgun (WGS) entry which is preliminary data.</text>
</comment>
<dbReference type="OrthoDB" id="1343992at2"/>